<dbReference type="AlphaFoldDB" id="X1C179"/>
<dbReference type="InterPro" id="IPR012337">
    <property type="entry name" value="RNaseH-like_sf"/>
</dbReference>
<evidence type="ECO:0000313" key="2">
    <source>
        <dbReference type="EMBL" id="GAG78131.1"/>
    </source>
</evidence>
<dbReference type="GO" id="GO:0003676">
    <property type="term" value="F:nucleic acid binding"/>
    <property type="evidence" value="ECO:0007669"/>
    <property type="project" value="InterPro"/>
</dbReference>
<organism evidence="2">
    <name type="scientific">marine sediment metagenome</name>
    <dbReference type="NCBI Taxonomy" id="412755"/>
    <lineage>
        <taxon>unclassified sequences</taxon>
        <taxon>metagenomes</taxon>
        <taxon>ecological metagenomes</taxon>
    </lineage>
</organism>
<proteinExistence type="predicted"/>
<feature type="domain" description="Integrase catalytic" evidence="1">
    <location>
        <begin position="60"/>
        <end position="240"/>
    </location>
</feature>
<dbReference type="Gene3D" id="3.30.420.10">
    <property type="entry name" value="Ribonuclease H-like superfamily/Ribonuclease H"/>
    <property type="match status" value="1"/>
</dbReference>
<protein>
    <recommendedName>
        <fullName evidence="1">Integrase catalytic domain-containing protein</fullName>
    </recommendedName>
</protein>
<dbReference type="InterPro" id="IPR036397">
    <property type="entry name" value="RNaseH_sf"/>
</dbReference>
<accession>X1C179</accession>
<dbReference type="PROSITE" id="PS50994">
    <property type="entry name" value="INTEGRASE"/>
    <property type="match status" value="1"/>
</dbReference>
<gene>
    <name evidence="2" type="ORF">S01H4_23458</name>
</gene>
<name>X1C179_9ZZZZ</name>
<dbReference type="InterPro" id="IPR001584">
    <property type="entry name" value="Integrase_cat-core"/>
</dbReference>
<dbReference type="EMBL" id="BART01010887">
    <property type="protein sequence ID" value="GAG78131.1"/>
    <property type="molecule type" value="Genomic_DNA"/>
</dbReference>
<sequence>SEIDLTDQVREKLFKISASTIDRLLRSEKNKFKLGKGRKGTRPGTLLKNSIPIKTFADWDAARPGFTEVDLVGHDGGVASGDFIQSLNFVDIATCWDITAACKNKAQVHVFRAIKDIIARFPFIILGIDSDNGSEFINAHMLRYCIENKITFTRSRAHKKNDSCFVEQKNYSVVRRNVGYQRYDSQEELSLLNELYIYLDHYTNYFQPVVKLVSKTRTGSKVSKKYDAAKTPFRRVLESEHIDDKIKARLKVQYDSLNPADLKRKISGLQDKLFKLNVLKSKVRKDAVIYEEAYGYING</sequence>
<reference evidence="2" key="1">
    <citation type="journal article" date="2014" name="Front. Microbiol.">
        <title>High frequency of phylogenetically diverse reductive dehalogenase-homologous genes in deep subseafloor sedimentary metagenomes.</title>
        <authorList>
            <person name="Kawai M."/>
            <person name="Futagami T."/>
            <person name="Toyoda A."/>
            <person name="Takaki Y."/>
            <person name="Nishi S."/>
            <person name="Hori S."/>
            <person name="Arai W."/>
            <person name="Tsubouchi T."/>
            <person name="Morono Y."/>
            <person name="Uchiyama I."/>
            <person name="Ito T."/>
            <person name="Fujiyama A."/>
            <person name="Inagaki F."/>
            <person name="Takami H."/>
        </authorList>
    </citation>
    <scope>NUCLEOTIDE SEQUENCE</scope>
    <source>
        <strain evidence="2">Expedition CK06-06</strain>
    </source>
</reference>
<comment type="caution">
    <text evidence="2">The sequence shown here is derived from an EMBL/GenBank/DDBJ whole genome shotgun (WGS) entry which is preliminary data.</text>
</comment>
<evidence type="ECO:0000259" key="1">
    <source>
        <dbReference type="PROSITE" id="PS50994"/>
    </source>
</evidence>
<dbReference type="GO" id="GO:0015074">
    <property type="term" value="P:DNA integration"/>
    <property type="evidence" value="ECO:0007669"/>
    <property type="project" value="InterPro"/>
</dbReference>
<dbReference type="Pfam" id="PF00665">
    <property type="entry name" value="rve"/>
    <property type="match status" value="1"/>
</dbReference>
<feature type="non-terminal residue" evidence="2">
    <location>
        <position position="1"/>
    </location>
</feature>
<dbReference type="SUPFAM" id="SSF53098">
    <property type="entry name" value="Ribonuclease H-like"/>
    <property type="match status" value="1"/>
</dbReference>